<evidence type="ECO:0000313" key="1">
    <source>
        <dbReference type="EMBL" id="SEG14100.1"/>
    </source>
</evidence>
<evidence type="ECO:0000313" key="4">
    <source>
        <dbReference type="Proteomes" id="UP000236729"/>
    </source>
</evidence>
<dbReference type="EMBL" id="FOME01000011">
    <property type="protein sequence ID" value="SFE39172.1"/>
    <property type="molecule type" value="Genomic_DNA"/>
</dbReference>
<dbReference type="Pfam" id="PF16827">
    <property type="entry name" value="zf-HC3"/>
    <property type="match status" value="1"/>
</dbReference>
<name>A0A1H5XRP9_9PSEU</name>
<organism evidence="1 4">
    <name type="scientific">Saccharopolyspora kobensis</name>
    <dbReference type="NCBI Taxonomy" id="146035"/>
    <lineage>
        <taxon>Bacteria</taxon>
        <taxon>Bacillati</taxon>
        <taxon>Actinomycetota</taxon>
        <taxon>Actinomycetes</taxon>
        <taxon>Pseudonocardiales</taxon>
        <taxon>Pseudonocardiaceae</taxon>
        <taxon>Saccharopolyspora</taxon>
    </lineage>
</organism>
<accession>A0A1I2A5E5</accession>
<proteinExistence type="predicted"/>
<sequence length="71" mass="7644">MICIEHHWQPAEQLCHAVEGALPAGPHRAGEPLTTLCAQHVTAAEPSALNWMWPTCAECLRAAGRMPETGS</sequence>
<dbReference type="EMBL" id="FNVB01000002">
    <property type="protein sequence ID" value="SEG14100.1"/>
    <property type="molecule type" value="Genomic_DNA"/>
</dbReference>
<dbReference type="InterPro" id="IPR031795">
    <property type="entry name" value="Zf-HC3"/>
</dbReference>
<evidence type="ECO:0000313" key="3">
    <source>
        <dbReference type="Proteomes" id="UP000199690"/>
    </source>
</evidence>
<reference evidence="1" key="1">
    <citation type="submission" date="2016-10" db="EMBL/GenBank/DDBJ databases">
        <authorList>
            <person name="de Groot N.N."/>
        </authorList>
    </citation>
    <scope>NUCLEOTIDE SEQUENCE [LARGE SCALE GENOMIC DNA]</scope>
    <source>
        <strain evidence="1">ATCC 20501</strain>
    </source>
</reference>
<protein>
    <submittedName>
        <fullName evidence="1">Zinc-finger</fullName>
    </submittedName>
</protein>
<reference evidence="3 4" key="2">
    <citation type="submission" date="2016-10" db="EMBL/GenBank/DDBJ databases">
        <authorList>
            <person name="Varghese N."/>
            <person name="Submissions S."/>
        </authorList>
    </citation>
    <scope>NUCLEOTIDE SEQUENCE [LARGE SCALE GENOMIC DNA]</scope>
    <source>
        <strain evidence="4">ATCC 20501</strain>
        <strain evidence="2 3">CGMCC 4.3529</strain>
    </source>
</reference>
<evidence type="ECO:0000313" key="2">
    <source>
        <dbReference type="EMBL" id="SFE39172.1"/>
    </source>
</evidence>
<keyword evidence="1" id="KW-0479">Metal-binding</keyword>
<dbReference type="Gene3D" id="2.30.30.990">
    <property type="entry name" value="Malonyl-[acyl-carrier protein] O-methyltransferase, zinc-finger motif"/>
    <property type="match status" value="1"/>
</dbReference>
<keyword evidence="1" id="KW-0862">Zinc</keyword>
<gene>
    <name evidence="1" type="ORF">SAMN02982929_01609</name>
    <name evidence="2" type="ORF">SAMN05216506_11115</name>
</gene>
<dbReference type="GO" id="GO:0008270">
    <property type="term" value="F:zinc ion binding"/>
    <property type="evidence" value="ECO:0007669"/>
    <property type="project" value="UniProtKB-KW"/>
</dbReference>
<dbReference type="AlphaFoldDB" id="A0A1H5XRP9"/>
<dbReference type="Proteomes" id="UP000236729">
    <property type="component" value="Unassembled WGS sequence"/>
</dbReference>
<keyword evidence="3" id="KW-1185">Reference proteome</keyword>
<dbReference type="SMR" id="A0A1H5XRP9"/>
<dbReference type="RefSeq" id="WP_093356357.1">
    <property type="nucleotide sequence ID" value="NZ_FNVB01000002.1"/>
</dbReference>
<accession>A0A1H5XRP9</accession>
<dbReference type="Proteomes" id="UP000199690">
    <property type="component" value="Unassembled WGS sequence"/>
</dbReference>
<keyword evidence="1" id="KW-0863">Zinc-finger</keyword>